<protein>
    <submittedName>
        <fullName evidence="2">Type I restriction enzyme HsdR N-terminal domain-containing protein</fullName>
    </submittedName>
</protein>
<keyword evidence="3" id="KW-1185">Reference proteome</keyword>
<dbReference type="Pfam" id="PF13588">
    <property type="entry name" value="HSDR_N_2"/>
    <property type="match status" value="1"/>
</dbReference>
<dbReference type="RefSeq" id="WP_173073022.1">
    <property type="nucleotide sequence ID" value="NZ_CP041345.1"/>
</dbReference>
<reference evidence="2 3" key="1">
    <citation type="submission" date="2019-07" db="EMBL/GenBank/DDBJ databases">
        <title>Thalassofilum flectens gen. nov., sp. nov., a novel moderate thermophilic anaerobe from a shallow sea hot spring in Kunashir Island (Russia), representing a new family in the order Bacteroidales, and proposal of Thalassofilacea fam. nov.</title>
        <authorList>
            <person name="Kochetkova T.V."/>
            <person name="Podosokorskaya O.A."/>
            <person name="Novikov A."/>
            <person name="Elcheninov A.G."/>
            <person name="Toshchakov S.V."/>
            <person name="Kublanov I.V."/>
        </authorList>
    </citation>
    <scope>NUCLEOTIDE SEQUENCE [LARGE SCALE GENOMIC DNA]</scope>
    <source>
        <strain evidence="2 3">38-H</strain>
    </source>
</reference>
<sequence length="155" mass="18202">MSNSLNNKLNLPSYQFRIKKQNGNRLIFDIVRKRFITLTPEEWVRQHIIHYLVYDLNVPIGLIGVEVGFNYNKVNHRADIVVYNREGFPLMIVECKAPSVEISQDVVDQICRYNYILQAEYLLISNGIKHIVLQVDTENKWKVLDNFPNLTIKIK</sequence>
<dbReference type="InterPro" id="IPR029464">
    <property type="entry name" value="HSDR_N"/>
</dbReference>
<dbReference type="EMBL" id="CP041345">
    <property type="protein sequence ID" value="QKG79355.1"/>
    <property type="molecule type" value="Genomic_DNA"/>
</dbReference>
<dbReference type="Proteomes" id="UP000500961">
    <property type="component" value="Chromosome"/>
</dbReference>
<dbReference type="Gene3D" id="3.90.1570.30">
    <property type="match status" value="1"/>
</dbReference>
<name>A0A7D3XKB2_9BACT</name>
<organism evidence="2 3">
    <name type="scientific">Tenuifilum thalassicum</name>
    <dbReference type="NCBI Taxonomy" id="2590900"/>
    <lineage>
        <taxon>Bacteria</taxon>
        <taxon>Pseudomonadati</taxon>
        <taxon>Bacteroidota</taxon>
        <taxon>Bacteroidia</taxon>
        <taxon>Bacteroidales</taxon>
        <taxon>Tenuifilaceae</taxon>
        <taxon>Tenuifilum</taxon>
    </lineage>
</organism>
<dbReference type="KEGG" id="ttz:FHG85_03430"/>
<evidence type="ECO:0000313" key="3">
    <source>
        <dbReference type="Proteomes" id="UP000500961"/>
    </source>
</evidence>
<gene>
    <name evidence="2" type="ORF">FHG85_03430</name>
</gene>
<evidence type="ECO:0000313" key="2">
    <source>
        <dbReference type="EMBL" id="QKG79355.1"/>
    </source>
</evidence>
<proteinExistence type="predicted"/>
<accession>A0A7D3XKB2</accession>
<evidence type="ECO:0000259" key="1">
    <source>
        <dbReference type="Pfam" id="PF13588"/>
    </source>
</evidence>
<feature type="domain" description="Type I restriction enzyme R protein N-terminal" evidence="1">
    <location>
        <begin position="40"/>
        <end position="148"/>
    </location>
</feature>
<dbReference type="AlphaFoldDB" id="A0A7D3XKB2"/>